<evidence type="ECO:0000313" key="3">
    <source>
        <dbReference type="Proteomes" id="UP001610334"/>
    </source>
</evidence>
<dbReference type="Proteomes" id="UP001610334">
    <property type="component" value="Unassembled WGS sequence"/>
</dbReference>
<feature type="signal peptide" evidence="1">
    <location>
        <begin position="1"/>
        <end position="17"/>
    </location>
</feature>
<gene>
    <name evidence="2" type="ORF">BJX63DRAFT_434135</name>
</gene>
<dbReference type="EMBL" id="JBFXLT010000069">
    <property type="protein sequence ID" value="KAL2810618.1"/>
    <property type="molecule type" value="Genomic_DNA"/>
</dbReference>
<evidence type="ECO:0000256" key="1">
    <source>
        <dbReference type="SAM" id="SignalP"/>
    </source>
</evidence>
<accession>A0ABR4H574</accession>
<proteinExistence type="predicted"/>
<feature type="chain" id="PRO_5045715917" evidence="1">
    <location>
        <begin position="18"/>
        <end position="132"/>
    </location>
</feature>
<protein>
    <submittedName>
        <fullName evidence="2">Uncharacterized protein</fullName>
    </submittedName>
</protein>
<reference evidence="2 3" key="1">
    <citation type="submission" date="2024-07" db="EMBL/GenBank/DDBJ databases">
        <title>Section-level genome sequencing and comparative genomics of Aspergillus sections Usti and Cavernicolus.</title>
        <authorList>
            <consortium name="Lawrence Berkeley National Laboratory"/>
            <person name="Nybo J.L."/>
            <person name="Vesth T.C."/>
            <person name="Theobald S."/>
            <person name="Frisvad J.C."/>
            <person name="Larsen T.O."/>
            <person name="Kjaerboelling I."/>
            <person name="Rothschild-Mancinelli K."/>
            <person name="Lyhne E.K."/>
            <person name="Kogle M.E."/>
            <person name="Barry K."/>
            <person name="Clum A."/>
            <person name="Na H."/>
            <person name="Ledsgaard L."/>
            <person name="Lin J."/>
            <person name="Lipzen A."/>
            <person name="Kuo A."/>
            <person name="Riley R."/>
            <person name="Mondo S."/>
            <person name="Labutti K."/>
            <person name="Haridas S."/>
            <person name="Pangalinan J."/>
            <person name="Salamov A.A."/>
            <person name="Simmons B.A."/>
            <person name="Magnuson J.K."/>
            <person name="Chen J."/>
            <person name="Drula E."/>
            <person name="Henrissat B."/>
            <person name="Wiebenga A."/>
            <person name="Lubbers R.J."/>
            <person name="Gomes A.C."/>
            <person name="Makela M.R."/>
            <person name="Stajich J."/>
            <person name="Grigoriev I.V."/>
            <person name="Mortensen U.H."/>
            <person name="De Vries R.P."/>
            <person name="Baker S.E."/>
            <person name="Andersen M.R."/>
        </authorList>
    </citation>
    <scope>NUCLEOTIDE SEQUENCE [LARGE SCALE GENOMIC DNA]</scope>
    <source>
        <strain evidence="2 3">CBS 588.65</strain>
    </source>
</reference>
<organism evidence="2 3">
    <name type="scientific">Aspergillus granulosus</name>
    <dbReference type="NCBI Taxonomy" id="176169"/>
    <lineage>
        <taxon>Eukaryota</taxon>
        <taxon>Fungi</taxon>
        <taxon>Dikarya</taxon>
        <taxon>Ascomycota</taxon>
        <taxon>Pezizomycotina</taxon>
        <taxon>Eurotiomycetes</taxon>
        <taxon>Eurotiomycetidae</taxon>
        <taxon>Eurotiales</taxon>
        <taxon>Aspergillaceae</taxon>
        <taxon>Aspergillus</taxon>
        <taxon>Aspergillus subgen. Nidulantes</taxon>
    </lineage>
</organism>
<keyword evidence="1" id="KW-0732">Signal</keyword>
<keyword evidence="3" id="KW-1185">Reference proteome</keyword>
<comment type="caution">
    <text evidence="2">The sequence shown here is derived from an EMBL/GenBank/DDBJ whole genome shotgun (WGS) entry which is preliminary data.</text>
</comment>
<name>A0ABR4H574_9EURO</name>
<sequence>MRFTIAALAALVASATAARVDPPGSVPLNLNLDQSFTFGMDGDSRGTETLYFYLTNWRTDFPGGTARPCVYLGSAPRNAISLTIPARTARGTIPYQSSGYQIRMYSPNQSGCGNGFLAQNTDAFEATAYNNP</sequence>
<evidence type="ECO:0000313" key="2">
    <source>
        <dbReference type="EMBL" id="KAL2810618.1"/>
    </source>
</evidence>